<dbReference type="InParanoid" id="A0A259TUF6"/>
<feature type="domain" description="AAA" evidence="1">
    <location>
        <begin position="21"/>
        <end position="129"/>
    </location>
</feature>
<evidence type="ECO:0000313" key="3">
    <source>
        <dbReference type="EMBL" id="OZC01188.1"/>
    </source>
</evidence>
<evidence type="ECO:0000259" key="1">
    <source>
        <dbReference type="Pfam" id="PF13173"/>
    </source>
</evidence>
<dbReference type="Proteomes" id="UP000216446">
    <property type="component" value="Unassembled WGS sequence"/>
</dbReference>
<dbReference type="Pfam" id="PF13173">
    <property type="entry name" value="AAA_14"/>
    <property type="match status" value="1"/>
</dbReference>
<dbReference type="PANTHER" id="PTHR43566:SF2">
    <property type="entry name" value="DUF4143 DOMAIN-CONTAINING PROTEIN"/>
    <property type="match status" value="1"/>
</dbReference>
<dbReference type="InterPro" id="IPR041682">
    <property type="entry name" value="AAA_14"/>
</dbReference>
<protein>
    <submittedName>
        <fullName evidence="3">AAA family ATPase</fullName>
    </submittedName>
</protein>
<dbReference type="AlphaFoldDB" id="A0A259TUF6"/>
<accession>A0A259TUF6</accession>
<reference evidence="3 4" key="1">
    <citation type="submission" date="2016-11" db="EMBL/GenBank/DDBJ databases">
        <title>Study of marine rhodopsin-containing bacteria.</title>
        <authorList>
            <person name="Yoshizawa S."/>
            <person name="Kumagai Y."/>
            <person name="Kogure K."/>
        </authorList>
    </citation>
    <scope>NUCLEOTIDE SEQUENCE [LARGE SCALE GENOMIC DNA]</scope>
    <source>
        <strain evidence="3 4">SG-29</strain>
    </source>
</reference>
<organism evidence="3 4">
    <name type="scientific">Rubricoccus marinus</name>
    <dbReference type="NCBI Taxonomy" id="716817"/>
    <lineage>
        <taxon>Bacteria</taxon>
        <taxon>Pseudomonadati</taxon>
        <taxon>Rhodothermota</taxon>
        <taxon>Rhodothermia</taxon>
        <taxon>Rhodothermales</taxon>
        <taxon>Rubricoccaceae</taxon>
        <taxon>Rubricoccus</taxon>
    </lineage>
</organism>
<gene>
    <name evidence="3" type="ORF">BSZ36_18195</name>
</gene>
<keyword evidence="4" id="KW-1185">Reference proteome</keyword>
<evidence type="ECO:0000259" key="2">
    <source>
        <dbReference type="Pfam" id="PF13635"/>
    </source>
</evidence>
<name>A0A259TUF6_9BACT</name>
<dbReference type="EMBL" id="MQWB01000014">
    <property type="protein sequence ID" value="OZC01188.1"/>
    <property type="molecule type" value="Genomic_DNA"/>
</dbReference>
<comment type="caution">
    <text evidence="3">The sequence shown here is derived from an EMBL/GenBank/DDBJ whole genome shotgun (WGS) entry which is preliminary data.</text>
</comment>
<evidence type="ECO:0000313" key="4">
    <source>
        <dbReference type="Proteomes" id="UP000216446"/>
    </source>
</evidence>
<dbReference type="PANTHER" id="PTHR43566">
    <property type="entry name" value="CONSERVED PROTEIN"/>
    <property type="match status" value="1"/>
</dbReference>
<dbReference type="Pfam" id="PF13635">
    <property type="entry name" value="DUF4143"/>
    <property type="match status" value="1"/>
</dbReference>
<dbReference type="InterPro" id="IPR025420">
    <property type="entry name" value="DUF4143"/>
</dbReference>
<sequence length="423" mass="45569">MSYLRRVVDRELDELVPALPAIALEGAKGVGKTETALQRAATVHRLDDPAQRAIAEAAPERLLEGDRPVLLDEWQRVPPLWDGVRRAVDGGAAPGAFLLTGSASPAQPPPHSGAARVVTVRMRPLSLAERGLAGPTVSLRALLAGGRPDVQGKTHVALADYTREIVGSGFPGLRHLSGRPLRAQLDGYLRRIVDTDFEEMGREVRRPQLLRRWMAAYAAATATSASYETIRGAATPGEADKPAKTTTIPYRDVLERLWIVDPVPAWMPTRNPITRLTRSPKHHLVDPALAARLLGAGEEALLSGDDAGPPVPRDGTLLGHLFESLVTLSVRVYAQAAEAGVGHLRTAGGQQEVDLIVERDDRKVVAVEVKLSGSIADRDVRHLLWLRDRLGEDLLDAIIVTTGPQAYRRPDGVAVVPASLLGP</sequence>
<proteinExistence type="predicted"/>
<dbReference type="RefSeq" id="WP_094551923.1">
    <property type="nucleotide sequence ID" value="NZ_MQWB01000014.1"/>
</dbReference>
<dbReference type="OrthoDB" id="128089at2"/>
<feature type="domain" description="DUF4143" evidence="2">
    <location>
        <begin position="196"/>
        <end position="372"/>
    </location>
</feature>